<comment type="subcellular location">
    <subcellularLocation>
        <location evidence="1">Cytoplasm</location>
    </subcellularLocation>
</comment>
<dbReference type="PANTHER" id="PTHR10241:SF38">
    <property type="entry name" value="TRANSDUCIN FAMILY PROTEIN _ WD-40 REPEAT FAMILY PROTEIN"/>
    <property type="match status" value="1"/>
</dbReference>
<keyword evidence="11" id="KW-1185">Reference proteome</keyword>
<keyword evidence="6" id="KW-0677">Repeat</keyword>
<dbReference type="InterPro" id="IPR015943">
    <property type="entry name" value="WD40/YVTN_repeat-like_dom_sf"/>
</dbReference>
<gene>
    <name evidence="10" type="ORF">TSUD_248090</name>
</gene>
<evidence type="ECO:0000256" key="2">
    <source>
        <dbReference type="ARBA" id="ARBA00008070"/>
    </source>
</evidence>
<dbReference type="GO" id="GO:0019905">
    <property type="term" value="F:syntaxin binding"/>
    <property type="evidence" value="ECO:0007669"/>
    <property type="project" value="TreeGrafter"/>
</dbReference>
<protein>
    <recommendedName>
        <fullName evidence="9">V-SNARE coiled-coil homology domain-containing protein</fullName>
    </recommendedName>
</protein>
<dbReference type="OrthoDB" id="19944at2759"/>
<evidence type="ECO:0000313" key="11">
    <source>
        <dbReference type="Proteomes" id="UP000242715"/>
    </source>
</evidence>
<comment type="similarity">
    <text evidence="2">Belongs to the WD repeat L(2)GL family.</text>
</comment>
<evidence type="ECO:0000256" key="8">
    <source>
        <dbReference type="PROSITE-ProRule" id="PRU00290"/>
    </source>
</evidence>
<dbReference type="InterPro" id="IPR001680">
    <property type="entry name" value="WD40_rpt"/>
</dbReference>
<feature type="domain" description="V-SNARE coiled-coil homology" evidence="9">
    <location>
        <begin position="985"/>
        <end position="1049"/>
    </location>
</feature>
<dbReference type="PANTHER" id="PTHR10241">
    <property type="entry name" value="LETHAL 2 GIANT LARVAE PROTEIN"/>
    <property type="match status" value="1"/>
</dbReference>
<dbReference type="GO" id="GO:0045159">
    <property type="term" value="F:myosin II binding"/>
    <property type="evidence" value="ECO:0007669"/>
    <property type="project" value="TreeGrafter"/>
</dbReference>
<dbReference type="SUPFAM" id="SSF58038">
    <property type="entry name" value="SNARE fusion complex"/>
    <property type="match status" value="1"/>
</dbReference>
<proteinExistence type="inferred from homology"/>
<keyword evidence="5 7" id="KW-0853">WD repeat</keyword>
<dbReference type="GO" id="GO:0005096">
    <property type="term" value="F:GTPase activator activity"/>
    <property type="evidence" value="ECO:0007669"/>
    <property type="project" value="TreeGrafter"/>
</dbReference>
<dbReference type="GO" id="GO:0006887">
    <property type="term" value="P:exocytosis"/>
    <property type="evidence" value="ECO:0007669"/>
    <property type="project" value="UniProtKB-KW"/>
</dbReference>
<dbReference type="InterPro" id="IPR019775">
    <property type="entry name" value="WD40_repeat_CS"/>
</dbReference>
<organism evidence="10 11">
    <name type="scientific">Trifolium subterraneum</name>
    <name type="common">Subterranean clover</name>
    <dbReference type="NCBI Taxonomy" id="3900"/>
    <lineage>
        <taxon>Eukaryota</taxon>
        <taxon>Viridiplantae</taxon>
        <taxon>Streptophyta</taxon>
        <taxon>Embryophyta</taxon>
        <taxon>Tracheophyta</taxon>
        <taxon>Spermatophyta</taxon>
        <taxon>Magnoliopsida</taxon>
        <taxon>eudicotyledons</taxon>
        <taxon>Gunneridae</taxon>
        <taxon>Pentapetalae</taxon>
        <taxon>rosids</taxon>
        <taxon>fabids</taxon>
        <taxon>Fabales</taxon>
        <taxon>Fabaceae</taxon>
        <taxon>Papilionoideae</taxon>
        <taxon>50 kb inversion clade</taxon>
        <taxon>NPAAA clade</taxon>
        <taxon>Hologalegina</taxon>
        <taxon>IRL clade</taxon>
        <taxon>Trifolieae</taxon>
        <taxon>Trifolium</taxon>
    </lineage>
</organism>
<name>A0A2Z6P3V9_TRISU</name>
<dbReference type="PROSITE" id="PS50082">
    <property type="entry name" value="WD_REPEATS_2"/>
    <property type="match status" value="1"/>
</dbReference>
<feature type="repeat" description="WD" evidence="7">
    <location>
        <begin position="72"/>
        <end position="113"/>
    </location>
</feature>
<dbReference type="SMART" id="SM00320">
    <property type="entry name" value="WD40"/>
    <property type="match status" value="4"/>
</dbReference>
<dbReference type="Proteomes" id="UP000242715">
    <property type="component" value="Unassembled WGS sequence"/>
</dbReference>
<evidence type="ECO:0000256" key="3">
    <source>
        <dbReference type="ARBA" id="ARBA00022483"/>
    </source>
</evidence>
<keyword evidence="4" id="KW-0963">Cytoplasm</keyword>
<dbReference type="GO" id="GO:0006893">
    <property type="term" value="P:Golgi to plasma membrane transport"/>
    <property type="evidence" value="ECO:0007669"/>
    <property type="project" value="TreeGrafter"/>
</dbReference>
<evidence type="ECO:0000256" key="4">
    <source>
        <dbReference type="ARBA" id="ARBA00022490"/>
    </source>
</evidence>
<reference evidence="11" key="1">
    <citation type="journal article" date="2017" name="Front. Plant Sci.">
        <title>Climate Clever Clovers: New Paradigm to Reduce the Environmental Footprint of Ruminants by Breeding Low Methanogenic Forages Utilizing Haplotype Variation.</title>
        <authorList>
            <person name="Kaur P."/>
            <person name="Appels R."/>
            <person name="Bayer P.E."/>
            <person name="Keeble-Gagnere G."/>
            <person name="Wang J."/>
            <person name="Hirakawa H."/>
            <person name="Shirasawa K."/>
            <person name="Vercoe P."/>
            <person name="Stefanova K."/>
            <person name="Durmic Z."/>
            <person name="Nichols P."/>
            <person name="Revell C."/>
            <person name="Isobe S.N."/>
            <person name="Edwards D."/>
            <person name="Erskine W."/>
        </authorList>
    </citation>
    <scope>NUCLEOTIDE SEQUENCE [LARGE SCALE GENOMIC DNA]</scope>
    <source>
        <strain evidence="11">cv. Daliak</strain>
    </source>
</reference>
<dbReference type="SUPFAM" id="SSF50978">
    <property type="entry name" value="WD40 repeat-like"/>
    <property type="match status" value="2"/>
</dbReference>
<dbReference type="Pfam" id="PF00957">
    <property type="entry name" value="Synaptobrevin"/>
    <property type="match status" value="1"/>
</dbReference>
<evidence type="ECO:0000259" key="9">
    <source>
        <dbReference type="PROSITE" id="PS50892"/>
    </source>
</evidence>
<dbReference type="Pfam" id="PF00400">
    <property type="entry name" value="WD40"/>
    <property type="match status" value="1"/>
</dbReference>
<dbReference type="GO" id="GO:0005886">
    <property type="term" value="C:plasma membrane"/>
    <property type="evidence" value="ECO:0007669"/>
    <property type="project" value="TreeGrafter"/>
</dbReference>
<dbReference type="GO" id="GO:0005737">
    <property type="term" value="C:cytoplasm"/>
    <property type="evidence" value="ECO:0007669"/>
    <property type="project" value="UniProtKB-SubCell"/>
</dbReference>
<evidence type="ECO:0000256" key="1">
    <source>
        <dbReference type="ARBA" id="ARBA00004496"/>
    </source>
</evidence>
<dbReference type="InterPro" id="IPR036322">
    <property type="entry name" value="WD40_repeat_dom_sf"/>
</dbReference>
<dbReference type="CDD" id="cd15873">
    <property type="entry name" value="R-SNARE_STXBP5_6"/>
    <property type="match status" value="1"/>
</dbReference>
<dbReference type="PROSITE" id="PS00678">
    <property type="entry name" value="WD_REPEATS_1"/>
    <property type="match status" value="1"/>
</dbReference>
<evidence type="ECO:0000256" key="5">
    <source>
        <dbReference type="ARBA" id="ARBA00022574"/>
    </source>
</evidence>
<evidence type="ECO:0000313" key="10">
    <source>
        <dbReference type="EMBL" id="GAU43820.1"/>
    </source>
</evidence>
<dbReference type="InterPro" id="IPR042855">
    <property type="entry name" value="V_SNARE_CC"/>
</dbReference>
<dbReference type="EMBL" id="DF973995">
    <property type="protein sequence ID" value="GAU43820.1"/>
    <property type="molecule type" value="Genomic_DNA"/>
</dbReference>
<keyword evidence="3" id="KW-0268">Exocytosis</keyword>
<dbReference type="PROSITE" id="PS50892">
    <property type="entry name" value="V_SNARE"/>
    <property type="match status" value="1"/>
</dbReference>
<evidence type="ECO:0000256" key="7">
    <source>
        <dbReference type="PROSITE-ProRule" id="PRU00221"/>
    </source>
</evidence>
<keyword evidence="8" id="KW-0175">Coiled coil</keyword>
<evidence type="ECO:0000256" key="6">
    <source>
        <dbReference type="ARBA" id="ARBA00022737"/>
    </source>
</evidence>
<dbReference type="AlphaFoldDB" id="A0A2Z6P3V9"/>
<sequence length="1050" mass="117420">MFSRFFQKLSPQQSQNATQSSLKFNPRVLLHYGVPPTASILAFDRVQRLLAVGTLDGRIKVFGGDNIEGIMISPKQTSFKNLEFLENQGFLASVSSDNEIQVWDLRNRQIASAMKWESIITSFSIIYGTSYMLVGTEHGLVYVLKFDSEDRKVNILPYYIPTDVITASWFTGLKLFRLLVAYENGVLLLWDAYEDRIVFIRDHKDIELKRKKVTSYLDDPKNEHSDDKLEHEEEDKEISSVSWASIDGSVVVVGYVDGDIMFWDLPTADSPIDQDKKMSNNVVKLQLSPADRRLPIILLHWCANKSWRSSGGELFVYGGDKIGSEEVLTVLSIEWSGGIERLKCTGRIDIALRGSFADMVLLSSDCHAEEDCNMLFVLTSPGQLDLYDNNCLSSLMSKKQRKTSSPTMQYSIVIPTLEPQMTTAMLDVVDHEAKSFTALSEIRVAAKPLSVKNQRSGKIKWPLIGGVSGQLSKEDRLIIQIFIAGYQDGSVRIWDASYPALSLVYNIKPEVNDAKMSSANSPVSALDFCPDTLHLAVGDKSGIVRLYGLIRSSDDTTLHFVTENGTEVHNVNQGNGPHCKAVFSLKNSSVAMLDTITSSVLFLTSSESDTSSAVVSLNAKFSDTSCLNIPQESVSDISENSGKGLVFIMTRDAHLVAIDSETGNMVYATSELSAEKLQSHSPQKNDSGMQANIQSENTKDNIETTTTTIDNSYFVQIVLNSLVLLCSESELSLQSLSSMIEGSNKYTRKVDLVKRCCWTNIFKKDDKERVLVVLYQTGDIELRSLATLEVLGEKSLMSILRWNLKTNMEKTICSSSNGQIILVNGNEAAFLSLLPCENELWIPESFPCLHDEVLAAAVDVTKSLSPNQNEKQGASAIFHNIAKNFKARKADHNTNQEVHNNYLENLERCFSSPPFLKPSSGTDDKLDDFELDIDEIHIDEPEVFLSSQKIHIDKKEKAKEKDRQKLFEESATDSKPRARTTEEIKAKYRKTEVQDAATAAALAKDKLIERQEKLQLLKEHTEELQNGAQDFASMASELAKQMENRKWWQL</sequence>
<dbReference type="FunFam" id="1.20.5.110:FF:000171">
    <property type="entry name" value="Syntaxin-binding protein 5-like"/>
    <property type="match status" value="1"/>
</dbReference>
<dbReference type="Gene3D" id="1.20.5.110">
    <property type="match status" value="1"/>
</dbReference>
<dbReference type="Gene3D" id="2.130.10.10">
    <property type="entry name" value="YVTN repeat-like/Quinoprotein amine dehydrogenase"/>
    <property type="match status" value="3"/>
</dbReference>
<accession>A0A2Z6P3V9</accession>